<dbReference type="PANTHER" id="PTHR30154">
    <property type="entry name" value="LEUCINE-RESPONSIVE REGULATORY PROTEIN"/>
    <property type="match status" value="1"/>
</dbReference>
<dbReference type="OrthoDB" id="9813313at2"/>
<dbReference type="InterPro" id="IPR019887">
    <property type="entry name" value="Tscrpt_reg_AsnC/Lrp_C"/>
</dbReference>
<dbReference type="Proteomes" id="UP000256845">
    <property type="component" value="Unassembled WGS sequence"/>
</dbReference>
<dbReference type="SUPFAM" id="SSF46785">
    <property type="entry name" value="Winged helix' DNA-binding domain"/>
    <property type="match status" value="1"/>
</dbReference>
<name>A0A3D9HW93_9PROT</name>
<evidence type="ECO:0000259" key="4">
    <source>
        <dbReference type="PROSITE" id="PS50956"/>
    </source>
</evidence>
<dbReference type="InterPro" id="IPR000485">
    <property type="entry name" value="AsnC-type_HTH_dom"/>
</dbReference>
<dbReference type="InterPro" id="IPR036390">
    <property type="entry name" value="WH_DNA-bd_sf"/>
</dbReference>
<keyword evidence="2" id="KW-0238">DNA-binding</keyword>
<dbReference type="Pfam" id="PF13412">
    <property type="entry name" value="HTH_24"/>
    <property type="match status" value="1"/>
</dbReference>
<dbReference type="AlphaFoldDB" id="A0A3D9HW93"/>
<dbReference type="InterPro" id="IPR019888">
    <property type="entry name" value="Tscrpt_reg_AsnC-like"/>
</dbReference>
<evidence type="ECO:0000256" key="1">
    <source>
        <dbReference type="ARBA" id="ARBA00023015"/>
    </source>
</evidence>
<comment type="caution">
    <text evidence="5">The sequence shown here is derived from an EMBL/GenBank/DDBJ whole genome shotgun (WGS) entry which is preliminary data.</text>
</comment>
<dbReference type="Pfam" id="PF01037">
    <property type="entry name" value="AsnC_trans_reg"/>
    <property type="match status" value="1"/>
</dbReference>
<dbReference type="PANTHER" id="PTHR30154:SF34">
    <property type="entry name" value="TRANSCRIPTIONAL REGULATOR AZLB"/>
    <property type="match status" value="1"/>
</dbReference>
<keyword evidence="1" id="KW-0805">Transcription regulation</keyword>
<evidence type="ECO:0000256" key="3">
    <source>
        <dbReference type="ARBA" id="ARBA00023163"/>
    </source>
</evidence>
<dbReference type="PRINTS" id="PR00033">
    <property type="entry name" value="HTHASNC"/>
</dbReference>
<organism evidence="5 6">
    <name type="scientific">Aestuariispira insulae</name>
    <dbReference type="NCBI Taxonomy" id="1461337"/>
    <lineage>
        <taxon>Bacteria</taxon>
        <taxon>Pseudomonadati</taxon>
        <taxon>Pseudomonadota</taxon>
        <taxon>Alphaproteobacteria</taxon>
        <taxon>Rhodospirillales</taxon>
        <taxon>Kiloniellaceae</taxon>
        <taxon>Aestuariispira</taxon>
    </lineage>
</organism>
<dbReference type="PROSITE" id="PS50956">
    <property type="entry name" value="HTH_ASNC_2"/>
    <property type="match status" value="1"/>
</dbReference>
<dbReference type="SMART" id="SM00344">
    <property type="entry name" value="HTH_ASNC"/>
    <property type="match status" value="1"/>
</dbReference>
<gene>
    <name evidence="5" type="ORF">DFP90_101583</name>
</gene>
<evidence type="ECO:0000313" key="5">
    <source>
        <dbReference type="EMBL" id="RED53784.1"/>
    </source>
</evidence>
<dbReference type="InterPro" id="IPR011008">
    <property type="entry name" value="Dimeric_a/b-barrel"/>
</dbReference>
<dbReference type="GO" id="GO:0006355">
    <property type="term" value="P:regulation of DNA-templated transcription"/>
    <property type="evidence" value="ECO:0007669"/>
    <property type="project" value="UniProtKB-ARBA"/>
</dbReference>
<dbReference type="GO" id="GO:0043565">
    <property type="term" value="F:sequence-specific DNA binding"/>
    <property type="evidence" value="ECO:0007669"/>
    <property type="project" value="InterPro"/>
</dbReference>
<dbReference type="InterPro" id="IPR011991">
    <property type="entry name" value="ArsR-like_HTH"/>
</dbReference>
<dbReference type="RefSeq" id="WP_115934893.1">
    <property type="nucleotide sequence ID" value="NZ_QRDW01000001.1"/>
</dbReference>
<evidence type="ECO:0000256" key="2">
    <source>
        <dbReference type="ARBA" id="ARBA00023125"/>
    </source>
</evidence>
<dbReference type="GO" id="GO:0043200">
    <property type="term" value="P:response to amino acid"/>
    <property type="evidence" value="ECO:0007669"/>
    <property type="project" value="TreeGrafter"/>
</dbReference>
<dbReference type="EMBL" id="QRDW01000001">
    <property type="protein sequence ID" value="RED53784.1"/>
    <property type="molecule type" value="Genomic_DNA"/>
</dbReference>
<keyword evidence="6" id="KW-1185">Reference proteome</keyword>
<dbReference type="InterPro" id="IPR036388">
    <property type="entry name" value="WH-like_DNA-bd_sf"/>
</dbReference>
<dbReference type="Gene3D" id="1.10.10.10">
    <property type="entry name" value="Winged helix-like DNA-binding domain superfamily/Winged helix DNA-binding domain"/>
    <property type="match status" value="1"/>
</dbReference>
<sequence>MSLTLDAIDKRILKCLQKEGRITNAKLAEEVGLSAAQCLRRMRRLEDEGVIDGYSARLNLKNLGLGITALIIVKMANNSDEGVKELRRFVESHPEIIECHGTTGPADYILRVVSPDIGRFATFLANELSLCKGLEKTESHILMENVKENGPLPL</sequence>
<dbReference type="CDD" id="cd00090">
    <property type="entry name" value="HTH_ARSR"/>
    <property type="match status" value="1"/>
</dbReference>
<proteinExistence type="predicted"/>
<accession>A0A3D9HW93</accession>
<evidence type="ECO:0000313" key="6">
    <source>
        <dbReference type="Proteomes" id="UP000256845"/>
    </source>
</evidence>
<protein>
    <submittedName>
        <fullName evidence="5">AsnC family transcriptional regulator</fullName>
    </submittedName>
</protein>
<reference evidence="5 6" key="1">
    <citation type="submission" date="2018-07" db="EMBL/GenBank/DDBJ databases">
        <title>Genomic Encyclopedia of Type Strains, Phase III (KMG-III): the genomes of soil and plant-associated and newly described type strains.</title>
        <authorList>
            <person name="Whitman W."/>
        </authorList>
    </citation>
    <scope>NUCLEOTIDE SEQUENCE [LARGE SCALE GENOMIC DNA]</scope>
    <source>
        <strain evidence="5 6">CECT 8488</strain>
    </source>
</reference>
<dbReference type="GO" id="GO:0005829">
    <property type="term" value="C:cytosol"/>
    <property type="evidence" value="ECO:0007669"/>
    <property type="project" value="TreeGrafter"/>
</dbReference>
<keyword evidence="3" id="KW-0804">Transcription</keyword>
<dbReference type="SUPFAM" id="SSF54909">
    <property type="entry name" value="Dimeric alpha+beta barrel"/>
    <property type="match status" value="1"/>
</dbReference>
<dbReference type="Gene3D" id="3.30.70.920">
    <property type="match status" value="1"/>
</dbReference>
<feature type="domain" description="HTH asnC-type" evidence="4">
    <location>
        <begin position="5"/>
        <end position="66"/>
    </location>
</feature>